<evidence type="ECO:0000256" key="2">
    <source>
        <dbReference type="ARBA" id="ARBA00004613"/>
    </source>
</evidence>
<reference evidence="11" key="1">
    <citation type="submission" date="2022-10" db="EMBL/GenBank/DDBJ databases">
        <title>Tapping the CABI collections for fungal endophytes: first genome assemblies for Collariella, Neodidymelliopsis, Ascochyta clinopodiicola, Didymella pomorum, Didymosphaeria variabile, Neocosmospora piperis and Neocucurbitaria cava.</title>
        <authorList>
            <person name="Hill R."/>
        </authorList>
    </citation>
    <scope>NUCLEOTIDE SEQUENCE</scope>
    <source>
        <strain evidence="11">IMI 356815</strain>
    </source>
</reference>
<evidence type="ECO:0000256" key="7">
    <source>
        <dbReference type="ARBA" id="ARBA00023295"/>
    </source>
</evidence>
<dbReference type="AlphaFoldDB" id="A0A9W8XYH0"/>
<dbReference type="InterPro" id="IPR001789">
    <property type="entry name" value="Sig_transdc_resp-reg_receiver"/>
</dbReference>
<keyword evidence="7 9" id="KW-0326">Glycosidase</keyword>
<comment type="subcellular location">
    <subcellularLocation>
        <location evidence="2 9">Secreted</location>
    </subcellularLocation>
</comment>
<dbReference type="GO" id="GO:0005576">
    <property type="term" value="C:extracellular region"/>
    <property type="evidence" value="ECO:0007669"/>
    <property type="project" value="UniProtKB-SubCell"/>
</dbReference>
<comment type="similarity">
    <text evidence="3 9">Belongs to the glycosyl hydrolase 62 family.</text>
</comment>
<keyword evidence="5 9" id="KW-0732">Signal</keyword>
<dbReference type="SMART" id="SM00448">
    <property type="entry name" value="REC"/>
    <property type="match status" value="1"/>
</dbReference>
<dbReference type="SUPFAM" id="SSF75005">
    <property type="entry name" value="Arabinanase/levansucrase/invertase"/>
    <property type="match status" value="1"/>
</dbReference>
<evidence type="ECO:0000256" key="6">
    <source>
        <dbReference type="ARBA" id="ARBA00022801"/>
    </source>
</evidence>
<accession>A0A9W8XYH0</accession>
<dbReference type="GO" id="GO:0045493">
    <property type="term" value="P:xylan catabolic process"/>
    <property type="evidence" value="ECO:0007669"/>
    <property type="project" value="UniProtKB-UniRule"/>
</dbReference>
<keyword evidence="6 9" id="KW-0378">Hydrolase</keyword>
<comment type="caution">
    <text evidence="11">The sequence shown here is derived from an EMBL/GenBank/DDBJ whole genome shotgun (WGS) entry which is preliminary data.</text>
</comment>
<keyword evidence="4 9" id="KW-0964">Secreted</keyword>
<dbReference type="InterPro" id="IPR023296">
    <property type="entry name" value="Glyco_hydro_beta-prop_sf"/>
</dbReference>
<dbReference type="EC" id="3.2.1.55" evidence="9"/>
<keyword evidence="8" id="KW-0597">Phosphoprotein</keyword>
<gene>
    <name evidence="11" type="ORF">N0V89_001329</name>
</gene>
<organism evidence="11 12">
    <name type="scientific">Didymosphaeria variabile</name>
    <dbReference type="NCBI Taxonomy" id="1932322"/>
    <lineage>
        <taxon>Eukaryota</taxon>
        <taxon>Fungi</taxon>
        <taxon>Dikarya</taxon>
        <taxon>Ascomycota</taxon>
        <taxon>Pezizomycotina</taxon>
        <taxon>Dothideomycetes</taxon>
        <taxon>Pleosporomycetidae</taxon>
        <taxon>Pleosporales</taxon>
        <taxon>Massarineae</taxon>
        <taxon>Didymosphaeriaceae</taxon>
        <taxon>Didymosphaeria</taxon>
    </lineage>
</organism>
<evidence type="ECO:0000259" key="10">
    <source>
        <dbReference type="PROSITE" id="PS50110"/>
    </source>
</evidence>
<dbReference type="OrthoDB" id="3156236at2759"/>
<dbReference type="PROSITE" id="PS50110">
    <property type="entry name" value="RESPONSE_REGULATORY"/>
    <property type="match status" value="1"/>
</dbReference>
<dbReference type="CDD" id="cd08987">
    <property type="entry name" value="GH62"/>
    <property type="match status" value="1"/>
</dbReference>
<dbReference type="GeneID" id="80904859"/>
<dbReference type="CDD" id="cd17546">
    <property type="entry name" value="REC_hyHK_CKI1_RcsC-like"/>
    <property type="match status" value="1"/>
</dbReference>
<dbReference type="PANTHER" id="PTHR40631:SF2">
    <property type="entry name" value="ALPHA-L-ARABINOFURANOSIDASE"/>
    <property type="match status" value="1"/>
</dbReference>
<evidence type="ECO:0000256" key="5">
    <source>
        <dbReference type="ARBA" id="ARBA00022729"/>
    </source>
</evidence>
<dbReference type="InterPro" id="IPR011006">
    <property type="entry name" value="CheY-like_superfamily"/>
</dbReference>
<evidence type="ECO:0000256" key="8">
    <source>
        <dbReference type="PROSITE-ProRule" id="PRU00169"/>
    </source>
</evidence>
<feature type="modified residue" description="4-aspartylphosphate" evidence="8">
    <location>
        <position position="60"/>
    </location>
</feature>
<dbReference type="EMBL" id="JAPEUX010000001">
    <property type="protein sequence ID" value="KAJ4360762.1"/>
    <property type="molecule type" value="Genomic_DNA"/>
</dbReference>
<dbReference type="SUPFAM" id="SSF52172">
    <property type="entry name" value="CheY-like"/>
    <property type="match status" value="1"/>
</dbReference>
<dbReference type="Gene3D" id="3.40.50.2300">
    <property type="match status" value="1"/>
</dbReference>
<keyword evidence="12" id="KW-1185">Reference proteome</keyword>
<dbReference type="GO" id="GO:0000160">
    <property type="term" value="P:phosphorelay signal transduction system"/>
    <property type="evidence" value="ECO:0007669"/>
    <property type="project" value="InterPro"/>
</dbReference>
<dbReference type="Pfam" id="PF03664">
    <property type="entry name" value="Glyco_hydro_62"/>
    <property type="match status" value="1"/>
</dbReference>
<evidence type="ECO:0000313" key="12">
    <source>
        <dbReference type="Proteomes" id="UP001140513"/>
    </source>
</evidence>
<evidence type="ECO:0000256" key="3">
    <source>
        <dbReference type="ARBA" id="ARBA00007396"/>
    </source>
</evidence>
<evidence type="ECO:0000256" key="9">
    <source>
        <dbReference type="RuleBase" id="RU368117"/>
    </source>
</evidence>
<feature type="domain" description="Response regulatory" evidence="10">
    <location>
        <begin position="7"/>
        <end position="132"/>
    </location>
</feature>
<sequence length="484" mass="54658">MPSTGIFILVVEDNTVNRRVASLILLKLGHAVATVCDGQQALDYLCKTSGNRQPDIVFMDTSMPVLDGFEATRRIRNDTNLFDGRTRSLPIIATPPFTRLDKLEKYQEAGMDDYLEKPRYSYVIWEPVVNLSMMKSILVFWSAAAVAAARSVLHPQPRFPFVTRNTTLPSSFKWTSTQASVYPRNDTRAIAGIKDPSIISVNGTYHVFASTAKSESPNYSLVYFNFTSFDEAGSAPFNYLDQSGIGTGYRAAPEVFYFEPQKLWYLVFQNNNAAYSTNPDINDPLGWSAPTNFYNGTPAIIEQYLPGGYWVDMWVICDELNCHLFSSDDNGRLFRSQTPLADFPNGMSEPVIAMEEPSKYDLFEASNVYNIGNSSYLLLVECIGTENKRYFRSWTSSNLAGPWDVLAATEEHPFMGEKNVVFEGPQWTRSISHGEVIRTDVDQNLRIDTHGLRYLYQGVDPNVTTNYNNLPWRLALLTQVEDVY</sequence>
<dbReference type="Pfam" id="PF00072">
    <property type="entry name" value="Response_reg"/>
    <property type="match status" value="1"/>
</dbReference>
<dbReference type="GO" id="GO:0046556">
    <property type="term" value="F:alpha-L-arabinofuranosidase activity"/>
    <property type="evidence" value="ECO:0007669"/>
    <property type="project" value="UniProtKB-UniRule"/>
</dbReference>
<dbReference type="InterPro" id="IPR005193">
    <property type="entry name" value="GH62_arabinosidase"/>
</dbReference>
<dbReference type="PANTHER" id="PTHR40631">
    <property type="entry name" value="ALPHA-L-ARABINOFURANOSIDASE AXHA-2-RELATED"/>
    <property type="match status" value="1"/>
</dbReference>
<dbReference type="Proteomes" id="UP001140513">
    <property type="component" value="Unassembled WGS sequence"/>
</dbReference>
<dbReference type="Gene3D" id="2.115.10.20">
    <property type="entry name" value="Glycosyl hydrolase domain, family 43"/>
    <property type="match status" value="1"/>
</dbReference>
<comment type="function">
    <text evidence="9">Alpha-L-arabinofuranosidase involved in the hydrolysis of xylan, a major structural heterogeneous polysaccharide found in plant biomass representing the second most abundant polysaccharide in the biosphere, after cellulose.</text>
</comment>
<proteinExistence type="inferred from homology"/>
<dbReference type="RefSeq" id="XP_056076964.1">
    <property type="nucleotide sequence ID" value="XM_056210142.1"/>
</dbReference>
<evidence type="ECO:0000256" key="4">
    <source>
        <dbReference type="ARBA" id="ARBA00022525"/>
    </source>
</evidence>
<protein>
    <recommendedName>
        <fullName evidence="9">Alpha-L-arabinofuranosidase</fullName>
        <ecNumber evidence="9">3.2.1.55</ecNumber>
    </recommendedName>
</protein>
<dbReference type="GO" id="GO:0046373">
    <property type="term" value="P:L-arabinose metabolic process"/>
    <property type="evidence" value="ECO:0007669"/>
    <property type="project" value="UniProtKB-UniRule"/>
</dbReference>
<comment type="catalytic activity">
    <reaction evidence="1 9">
        <text>Hydrolysis of terminal non-reducing alpha-L-arabinofuranoside residues in alpha-L-arabinosides.</text>
        <dbReference type="EC" id="3.2.1.55"/>
    </reaction>
</comment>
<evidence type="ECO:0000313" key="11">
    <source>
        <dbReference type="EMBL" id="KAJ4360762.1"/>
    </source>
</evidence>
<name>A0A9W8XYH0_9PLEO</name>
<evidence type="ECO:0000256" key="1">
    <source>
        <dbReference type="ARBA" id="ARBA00001462"/>
    </source>
</evidence>